<name>A0A6N4R136_BLAVI</name>
<evidence type="ECO:0000313" key="1">
    <source>
        <dbReference type="EMBL" id="TKW61076.1"/>
    </source>
</evidence>
<comment type="caution">
    <text evidence="1">The sequence shown here is derived from an EMBL/GenBank/DDBJ whole genome shotgun (WGS) entry which is preliminary data.</text>
</comment>
<keyword evidence="1" id="KW-0238">DNA-binding</keyword>
<protein>
    <submittedName>
        <fullName evidence="1">DNA-binding protein</fullName>
    </submittedName>
</protein>
<dbReference type="Proteomes" id="UP000320948">
    <property type="component" value="Unassembled WGS sequence"/>
</dbReference>
<organism evidence="1 2">
    <name type="scientific">Blastochloris viridis</name>
    <name type="common">Rhodopseudomonas viridis</name>
    <dbReference type="NCBI Taxonomy" id="1079"/>
    <lineage>
        <taxon>Bacteria</taxon>
        <taxon>Pseudomonadati</taxon>
        <taxon>Pseudomonadota</taxon>
        <taxon>Alphaproteobacteria</taxon>
        <taxon>Hyphomicrobiales</taxon>
        <taxon>Blastochloridaceae</taxon>
        <taxon>Blastochloris</taxon>
    </lineage>
</organism>
<dbReference type="GO" id="GO:0003677">
    <property type="term" value="F:DNA binding"/>
    <property type="evidence" value="ECO:0007669"/>
    <property type="project" value="UniProtKB-KW"/>
</dbReference>
<accession>A0A6N4R136</accession>
<evidence type="ECO:0000313" key="2">
    <source>
        <dbReference type="Proteomes" id="UP000320948"/>
    </source>
</evidence>
<gene>
    <name evidence="1" type="ORF">DI628_00140</name>
</gene>
<dbReference type="AlphaFoldDB" id="A0A6N4R136"/>
<reference evidence="1 2" key="1">
    <citation type="journal article" date="2017" name="Nat. Commun.">
        <title>In situ click chemistry generation of cyclooxygenase-2 inhibitors.</title>
        <authorList>
            <person name="Bhardwaj A."/>
            <person name="Kaur J."/>
            <person name="Wuest M."/>
            <person name="Wuest F."/>
        </authorList>
    </citation>
    <scope>NUCLEOTIDE SEQUENCE [LARGE SCALE GENOMIC DNA]</scope>
    <source>
        <strain evidence="1">S2_018_000_R2_106</strain>
    </source>
</reference>
<proteinExistence type="predicted"/>
<sequence>MINYLNLRTVSQLAKEASPAITASKLRWWLFHAEENGLNHAIVKIGGRLYIDCDQFNVWLEAQRIRKR</sequence>
<dbReference type="EMBL" id="VAFM01000001">
    <property type="protein sequence ID" value="TKW61076.1"/>
    <property type="molecule type" value="Genomic_DNA"/>
</dbReference>